<keyword evidence="1" id="KW-1133">Transmembrane helix</keyword>
<dbReference type="Proteomes" id="UP000007110">
    <property type="component" value="Unassembled WGS sequence"/>
</dbReference>
<dbReference type="PANTHER" id="PTHR26391:SF18">
    <property type="entry name" value="PROTEIN KINASE RECEPTOR TIE-1, PUTATIVE-RELATED"/>
    <property type="match status" value="1"/>
</dbReference>
<name>A0A7M7STT3_STRPU</name>
<evidence type="ECO:0000259" key="2">
    <source>
        <dbReference type="PROSITE" id="PS50853"/>
    </source>
</evidence>
<dbReference type="SUPFAM" id="SSF49265">
    <property type="entry name" value="Fibronectin type III"/>
    <property type="match status" value="1"/>
</dbReference>
<dbReference type="GeneID" id="105447392"/>
<dbReference type="PROSITE" id="PS50853">
    <property type="entry name" value="FN3"/>
    <property type="match status" value="1"/>
</dbReference>
<evidence type="ECO:0000313" key="4">
    <source>
        <dbReference type="Proteomes" id="UP000007110"/>
    </source>
</evidence>
<keyword evidence="1" id="KW-0472">Membrane</keyword>
<sequence>MEFVLNGLEPRTEYNISVSAVREGPGGEGPRSPLVTVTTTTLESRHLWETSAVWMVLLVISFLGNIILAIAVGIVCKRKQKKEDLSRLHAVTSAGDPQSPHYELPQPSVVTQHAYQDLKGTGISNIKEEFYTDTDDPEILKYVNM</sequence>
<organism evidence="3 4">
    <name type="scientific">Strongylocentrotus purpuratus</name>
    <name type="common">Purple sea urchin</name>
    <dbReference type="NCBI Taxonomy" id="7668"/>
    <lineage>
        <taxon>Eukaryota</taxon>
        <taxon>Metazoa</taxon>
        <taxon>Echinodermata</taxon>
        <taxon>Eleutherozoa</taxon>
        <taxon>Echinozoa</taxon>
        <taxon>Echinoidea</taxon>
        <taxon>Euechinoidea</taxon>
        <taxon>Echinacea</taxon>
        <taxon>Camarodonta</taxon>
        <taxon>Echinidea</taxon>
        <taxon>Strongylocentrotidae</taxon>
        <taxon>Strongylocentrotus</taxon>
    </lineage>
</organism>
<dbReference type="CDD" id="cd00063">
    <property type="entry name" value="FN3"/>
    <property type="match status" value="1"/>
</dbReference>
<dbReference type="InParanoid" id="A0A7M7STT3"/>
<dbReference type="PANTHER" id="PTHR26391">
    <property type="entry name" value="INACTIVE TYROSINE-PROTEIN KINASE 7"/>
    <property type="match status" value="1"/>
</dbReference>
<dbReference type="AlphaFoldDB" id="A0A7M7STT3"/>
<reference evidence="4" key="1">
    <citation type="submission" date="2015-02" db="EMBL/GenBank/DDBJ databases">
        <title>Genome sequencing for Strongylocentrotus purpuratus.</title>
        <authorList>
            <person name="Murali S."/>
            <person name="Liu Y."/>
            <person name="Vee V."/>
            <person name="English A."/>
            <person name="Wang M."/>
            <person name="Skinner E."/>
            <person name="Han Y."/>
            <person name="Muzny D.M."/>
            <person name="Worley K.C."/>
            <person name="Gibbs R.A."/>
        </authorList>
    </citation>
    <scope>NUCLEOTIDE SEQUENCE</scope>
</reference>
<feature type="domain" description="Fibronectin type-III" evidence="2">
    <location>
        <begin position="1"/>
        <end position="44"/>
    </location>
</feature>
<keyword evidence="4" id="KW-1185">Reference proteome</keyword>
<dbReference type="InterPro" id="IPR013783">
    <property type="entry name" value="Ig-like_fold"/>
</dbReference>
<keyword evidence="1" id="KW-0812">Transmembrane</keyword>
<evidence type="ECO:0000313" key="3">
    <source>
        <dbReference type="EnsemblMetazoa" id="XP_030830639"/>
    </source>
</evidence>
<feature type="transmembrane region" description="Helical" evidence="1">
    <location>
        <begin position="52"/>
        <end position="76"/>
    </location>
</feature>
<dbReference type="Gene3D" id="2.60.40.10">
    <property type="entry name" value="Immunoglobulins"/>
    <property type="match status" value="1"/>
</dbReference>
<evidence type="ECO:0000256" key="1">
    <source>
        <dbReference type="SAM" id="Phobius"/>
    </source>
</evidence>
<reference evidence="3" key="2">
    <citation type="submission" date="2021-01" db="UniProtKB">
        <authorList>
            <consortium name="EnsemblMetazoa"/>
        </authorList>
    </citation>
    <scope>IDENTIFICATION</scope>
</reference>
<dbReference type="InterPro" id="IPR036116">
    <property type="entry name" value="FN3_sf"/>
</dbReference>
<accession>A0A7M7STT3</accession>
<dbReference type="EnsemblMetazoa" id="XM_030974779">
    <property type="protein sequence ID" value="XP_030830639"/>
    <property type="gene ID" value="LOC105447392"/>
</dbReference>
<dbReference type="InterPro" id="IPR003961">
    <property type="entry name" value="FN3_dom"/>
</dbReference>
<proteinExistence type="predicted"/>
<protein>
    <recommendedName>
        <fullName evidence="2">Fibronectin type-III domain-containing protein</fullName>
    </recommendedName>
</protein>
<dbReference type="RefSeq" id="XP_030830639.1">
    <property type="nucleotide sequence ID" value="XM_030974779.1"/>
</dbReference>
<dbReference type="KEGG" id="spu:105447392"/>